<evidence type="ECO:0000256" key="2">
    <source>
        <dbReference type="SAM" id="MobiDB-lite"/>
    </source>
</evidence>
<organism evidence="3 4">
    <name type="scientific">Coniosporium apollinis</name>
    <dbReference type="NCBI Taxonomy" id="61459"/>
    <lineage>
        <taxon>Eukaryota</taxon>
        <taxon>Fungi</taxon>
        <taxon>Dikarya</taxon>
        <taxon>Ascomycota</taxon>
        <taxon>Pezizomycotina</taxon>
        <taxon>Dothideomycetes</taxon>
        <taxon>Dothideomycetes incertae sedis</taxon>
        <taxon>Coniosporium</taxon>
    </lineage>
</organism>
<accession>A0ABQ9NVG4</accession>
<dbReference type="Proteomes" id="UP001172684">
    <property type="component" value="Unassembled WGS sequence"/>
</dbReference>
<keyword evidence="1" id="KW-0175">Coiled coil</keyword>
<comment type="caution">
    <text evidence="3">The sequence shown here is derived from an EMBL/GenBank/DDBJ whole genome shotgun (WGS) entry which is preliminary data.</text>
</comment>
<feature type="compositionally biased region" description="Polar residues" evidence="2">
    <location>
        <begin position="72"/>
        <end position="82"/>
    </location>
</feature>
<feature type="compositionally biased region" description="Low complexity" evidence="2">
    <location>
        <begin position="567"/>
        <end position="578"/>
    </location>
</feature>
<name>A0ABQ9NVG4_9PEZI</name>
<feature type="compositionally biased region" description="Low complexity" evidence="2">
    <location>
        <begin position="474"/>
        <end position="484"/>
    </location>
</feature>
<protein>
    <recommendedName>
        <fullName evidence="5">Cep57 centrosome microtubule-binding domain-containing protein</fullName>
    </recommendedName>
</protein>
<feature type="compositionally biased region" description="Polar residues" evidence="2">
    <location>
        <begin position="492"/>
        <end position="503"/>
    </location>
</feature>
<feature type="compositionally biased region" description="Low complexity" evidence="2">
    <location>
        <begin position="83"/>
        <end position="96"/>
    </location>
</feature>
<feature type="coiled-coil region" evidence="1">
    <location>
        <begin position="143"/>
        <end position="362"/>
    </location>
</feature>
<gene>
    <name evidence="3" type="ORF">H2201_003849</name>
</gene>
<feature type="region of interest" description="Disordered" evidence="2">
    <location>
        <begin position="72"/>
        <end position="114"/>
    </location>
</feature>
<feature type="compositionally biased region" description="Low complexity" evidence="2">
    <location>
        <begin position="645"/>
        <end position="657"/>
    </location>
</feature>
<dbReference type="EMBL" id="JAPDRL010000023">
    <property type="protein sequence ID" value="KAJ9665938.1"/>
    <property type="molecule type" value="Genomic_DNA"/>
</dbReference>
<evidence type="ECO:0000313" key="4">
    <source>
        <dbReference type="Proteomes" id="UP001172684"/>
    </source>
</evidence>
<keyword evidence="4" id="KW-1185">Reference proteome</keyword>
<feature type="region of interest" description="Disordered" evidence="2">
    <location>
        <begin position="474"/>
        <end position="670"/>
    </location>
</feature>
<proteinExistence type="predicted"/>
<evidence type="ECO:0000256" key="1">
    <source>
        <dbReference type="SAM" id="Coils"/>
    </source>
</evidence>
<evidence type="ECO:0008006" key="5">
    <source>
        <dbReference type="Google" id="ProtNLM"/>
    </source>
</evidence>
<evidence type="ECO:0000313" key="3">
    <source>
        <dbReference type="EMBL" id="KAJ9665938.1"/>
    </source>
</evidence>
<reference evidence="3" key="1">
    <citation type="submission" date="2022-10" db="EMBL/GenBank/DDBJ databases">
        <title>Culturing micro-colonial fungi from biological soil crusts in the Mojave desert and describing Neophaeococcomyces mojavensis, and introducing the new genera and species Taxawa tesnikishii.</title>
        <authorList>
            <person name="Kurbessoian T."/>
            <person name="Stajich J.E."/>
        </authorList>
    </citation>
    <scope>NUCLEOTIDE SEQUENCE</scope>
    <source>
        <strain evidence="3">TK_1</strain>
    </source>
</reference>
<feature type="compositionally biased region" description="Polar residues" evidence="2">
    <location>
        <begin position="596"/>
        <end position="605"/>
    </location>
</feature>
<sequence>MIRENRDSQAAAAVATDVAALRKSHEAHVASLKEAHSKEVSALTTYISLLEGRRRPSLGESQDSQDALVTLNMSPSPLQTPRDTFTTSAATTNTSDSEQETPLELSQDSASEMDRIKRRLSFTTKGSTPMERPNLENDRLRQVDKLQSQVEALTDQLNKARQSERAMCTVVNSLKGKLDAAQTQISKDEARLEEANTRRIDLLEANNDIEELRRKYTQSQHRERELARENELLRRQPDQSDIYKLTIRLQDVEKQASLLEAELEAGKQENRVPEAVSRLNKSLEDMRAQLLGKSEDIHKLEQKNQRCRLLKDDVEHRCAELVKLCDASERQVAQNARLKSQLRASKAQNAELNAQLADQRRRLDITDLLLQGEIRKAARAAKEEDGQDSVLQERMSENVRMMADIEARVHAMMAKDLNVGVYEPEMDPLLRIKQLEREIDYHVRDIILYKMDVRGYKKDLKQAASQIDKLLSSTSSTPRLSTVSKHPPLPSPASSRSNTTNGSIPLAGLGISTFHASSLPHTPRPRSATADPSDLLLPQAPTDAAPTRPKTPLGKHKELPKPPTTNSPPTASSPFTVPRTPPPQPQRSTRPKYASTPPSFATQPAVSEHQANHARIDSTVTGCETVPKTPERGPPLRRGTERSLSESIISSYASSRSPETMPVAGIGEAR</sequence>